<dbReference type="RefSeq" id="WP_114125572.1">
    <property type="nucleotide sequence ID" value="NZ_QOUI01000002.1"/>
</dbReference>
<feature type="region of interest" description="Disordered" evidence="1">
    <location>
        <begin position="1"/>
        <end position="54"/>
    </location>
</feature>
<name>A0A367Z0M2_9ACTN</name>
<dbReference type="EMBL" id="QOUI01000002">
    <property type="protein sequence ID" value="RCK70802.1"/>
    <property type="molecule type" value="Genomic_DNA"/>
</dbReference>
<evidence type="ECO:0000313" key="3">
    <source>
        <dbReference type="Proteomes" id="UP000252770"/>
    </source>
</evidence>
<accession>A0A367Z0M2</accession>
<evidence type="ECO:0000256" key="1">
    <source>
        <dbReference type="SAM" id="MobiDB-lite"/>
    </source>
</evidence>
<comment type="caution">
    <text evidence="2">The sequence shown here is derived from an EMBL/GenBank/DDBJ whole genome shotgun (WGS) entry which is preliminary data.</text>
</comment>
<evidence type="ECO:0000313" key="2">
    <source>
        <dbReference type="EMBL" id="RCK70802.1"/>
    </source>
</evidence>
<reference evidence="2 3" key="1">
    <citation type="submission" date="2018-07" db="EMBL/GenBank/DDBJ databases">
        <title>Desertimonas flava gen. nov. sp. nov.</title>
        <authorList>
            <person name="Liu S."/>
        </authorList>
    </citation>
    <scope>NUCLEOTIDE SEQUENCE [LARGE SCALE GENOMIC DNA]</scope>
    <source>
        <strain evidence="2 3">16Sb5-5</strain>
    </source>
</reference>
<dbReference type="Proteomes" id="UP000252770">
    <property type="component" value="Unassembled WGS sequence"/>
</dbReference>
<proteinExistence type="predicted"/>
<feature type="compositionally biased region" description="Low complexity" evidence="1">
    <location>
        <begin position="19"/>
        <end position="34"/>
    </location>
</feature>
<dbReference type="AlphaFoldDB" id="A0A367Z0M2"/>
<protein>
    <submittedName>
        <fullName evidence="2">Suppressor of fused protein (SUFU)</fullName>
    </submittedName>
</protein>
<sequence>MGLFDRIFRRPTAPSTDQPDAPSEPAPAAADAAPAGPPDGGAPEAAGPSHDNPHTAAVQRAVDAYWDGIGVSDTDRISYLLNPMFTGAPRWPGIRQSYRVVRTPQTLVLASDGLSDPDVDTDEATPGVGCEVFLETPDLVGAEFAELRASWQFSLVEQLAMNVAHLGGLSDRLEQHGVLSMELPLGDAAPAELRSPQGTVGVLLGMPVPGRALRVETPGGPVDLVAVTVVGPDELDRLVAGGAEARRALVEQRLASGAGHLSTPARR</sequence>
<organism evidence="2 3">
    <name type="scientific">Desertihabitans brevis</name>
    <dbReference type="NCBI Taxonomy" id="2268447"/>
    <lineage>
        <taxon>Bacteria</taxon>
        <taxon>Bacillati</taxon>
        <taxon>Actinomycetota</taxon>
        <taxon>Actinomycetes</taxon>
        <taxon>Propionibacteriales</taxon>
        <taxon>Propionibacteriaceae</taxon>
        <taxon>Desertihabitans</taxon>
    </lineage>
</organism>
<keyword evidence="3" id="KW-1185">Reference proteome</keyword>
<gene>
    <name evidence="2" type="ORF">DT076_05270</name>
</gene>